<proteinExistence type="predicted"/>
<comment type="caution">
    <text evidence="2">The sequence shown here is derived from an EMBL/GenBank/DDBJ whole genome shotgun (WGS) entry which is preliminary data.</text>
</comment>
<protein>
    <submittedName>
        <fullName evidence="2">Uncharacterized protein</fullName>
    </submittedName>
</protein>
<dbReference type="AlphaFoldDB" id="A0ABD2WI41"/>
<accession>A0ABD2WI41</accession>
<feature type="compositionally biased region" description="Basic and acidic residues" evidence="1">
    <location>
        <begin position="143"/>
        <end position="170"/>
    </location>
</feature>
<evidence type="ECO:0000313" key="3">
    <source>
        <dbReference type="Proteomes" id="UP001627154"/>
    </source>
</evidence>
<evidence type="ECO:0000313" key="2">
    <source>
        <dbReference type="EMBL" id="KAL3392269.1"/>
    </source>
</evidence>
<evidence type="ECO:0000256" key="1">
    <source>
        <dbReference type="SAM" id="MobiDB-lite"/>
    </source>
</evidence>
<dbReference type="EMBL" id="JBJJXI010000106">
    <property type="protein sequence ID" value="KAL3392269.1"/>
    <property type="molecule type" value="Genomic_DNA"/>
</dbReference>
<reference evidence="2 3" key="1">
    <citation type="journal article" date="2024" name="bioRxiv">
        <title>A reference genome for Trichogramma kaykai: A tiny desert-dwelling parasitoid wasp with competing sex-ratio distorters.</title>
        <authorList>
            <person name="Culotta J."/>
            <person name="Lindsey A.R."/>
        </authorList>
    </citation>
    <scope>NUCLEOTIDE SEQUENCE [LARGE SCALE GENOMIC DNA]</scope>
    <source>
        <strain evidence="2 3">KSX58</strain>
    </source>
</reference>
<dbReference type="Proteomes" id="UP001627154">
    <property type="component" value="Unassembled WGS sequence"/>
</dbReference>
<feature type="compositionally biased region" description="Polar residues" evidence="1">
    <location>
        <begin position="1"/>
        <end position="11"/>
    </location>
</feature>
<feature type="region of interest" description="Disordered" evidence="1">
    <location>
        <begin position="141"/>
        <end position="170"/>
    </location>
</feature>
<feature type="region of interest" description="Disordered" evidence="1">
    <location>
        <begin position="1"/>
        <end position="20"/>
    </location>
</feature>
<gene>
    <name evidence="2" type="ORF">TKK_013098</name>
</gene>
<organism evidence="2 3">
    <name type="scientific">Trichogramma kaykai</name>
    <dbReference type="NCBI Taxonomy" id="54128"/>
    <lineage>
        <taxon>Eukaryota</taxon>
        <taxon>Metazoa</taxon>
        <taxon>Ecdysozoa</taxon>
        <taxon>Arthropoda</taxon>
        <taxon>Hexapoda</taxon>
        <taxon>Insecta</taxon>
        <taxon>Pterygota</taxon>
        <taxon>Neoptera</taxon>
        <taxon>Endopterygota</taxon>
        <taxon>Hymenoptera</taxon>
        <taxon>Apocrita</taxon>
        <taxon>Proctotrupomorpha</taxon>
        <taxon>Chalcidoidea</taxon>
        <taxon>Trichogrammatidae</taxon>
        <taxon>Trichogramma</taxon>
    </lineage>
</organism>
<name>A0ABD2WI41_9HYME</name>
<sequence>MEENKTGSNDSPMKALATLSEKNSLRAASTFSQASTVTSRSLKKSCLPRIHREHINYESPGKTPPTLIQNSVTSASSQASNVTSNRRSLKKSCLPRIHSEASTDCSPIKSLKKVSDSRDIKKLKNRALRNKLNAQLFHYLQGSDKENVSPDRTHSHESPFKDIDDSDKQDNDIENLQASTSDSGAPAFDVIKLLKRPPPKQKYVKKVDICEYDTDDYNNEPGEKMKPFLKWTEESRDINNGDTIKENKFHISYGISVPFRKWKKALKAKSSYQFIRELCYYIWDPDVFITKSVQVDRTADKNTRQKITPRKKEAFKKAHVQYLLEKRLIPSKIRTLDEQKEMKKAVNRFGRYLGVVIYEERKNNQSASIVGHISKKNKKNVQSPL</sequence>
<keyword evidence="3" id="KW-1185">Reference proteome</keyword>